<protein>
    <recommendedName>
        <fullName evidence="3">Polymer-forming cytoskeletal protein</fullName>
    </recommendedName>
</protein>
<reference evidence="2" key="1">
    <citation type="journal article" date="2019" name="Int. J. Syst. Evol. Microbiol.">
        <title>The Global Catalogue of Microorganisms (GCM) 10K type strain sequencing project: providing services to taxonomists for standard genome sequencing and annotation.</title>
        <authorList>
            <consortium name="The Broad Institute Genomics Platform"/>
            <consortium name="The Broad Institute Genome Sequencing Center for Infectious Disease"/>
            <person name="Wu L."/>
            <person name="Ma J."/>
        </authorList>
    </citation>
    <scope>NUCLEOTIDE SEQUENCE [LARGE SCALE GENOMIC DNA]</scope>
    <source>
        <strain evidence="2">CGMCC 1.19029</strain>
    </source>
</reference>
<organism evidence="1 2">
    <name type="scientific">Castellaniella hirudinis</name>
    <dbReference type="NCBI Taxonomy" id="1144617"/>
    <lineage>
        <taxon>Bacteria</taxon>
        <taxon>Pseudomonadati</taxon>
        <taxon>Pseudomonadota</taxon>
        <taxon>Betaproteobacteria</taxon>
        <taxon>Burkholderiales</taxon>
        <taxon>Alcaligenaceae</taxon>
        <taxon>Castellaniella</taxon>
    </lineage>
</organism>
<proteinExistence type="predicted"/>
<accession>A0ABV8RUJ6</accession>
<evidence type="ECO:0008006" key="3">
    <source>
        <dbReference type="Google" id="ProtNLM"/>
    </source>
</evidence>
<gene>
    <name evidence="1" type="ORF">ACFO0J_02255</name>
</gene>
<dbReference type="InterPro" id="IPR011004">
    <property type="entry name" value="Trimer_LpxA-like_sf"/>
</dbReference>
<dbReference type="EMBL" id="JBHSDY010000002">
    <property type="protein sequence ID" value="MFC4296863.1"/>
    <property type="molecule type" value="Genomic_DNA"/>
</dbReference>
<dbReference type="Gene3D" id="2.160.10.10">
    <property type="entry name" value="Hexapeptide repeat proteins"/>
    <property type="match status" value="1"/>
</dbReference>
<dbReference type="RefSeq" id="WP_376811434.1">
    <property type="nucleotide sequence ID" value="NZ_JBHSDY010000002.1"/>
</dbReference>
<sequence>MIKKFELLTNDFVEPLDCYSGNMHRIRALVDIPAHGVRAGDLGGFLWDEGNLSHEGQAWVGGNARVAGNVSGDALVSGQAWVGPWVLVLERAQIRDWAILEAIGWVGGDARVGDHAILTDVIVVRDRAHVGGRVRLSGGDAGRATVVGGEAHLTGDLHLNGSLQLIGTGTALAAA</sequence>
<evidence type="ECO:0000313" key="2">
    <source>
        <dbReference type="Proteomes" id="UP001595756"/>
    </source>
</evidence>
<dbReference type="Proteomes" id="UP001595756">
    <property type="component" value="Unassembled WGS sequence"/>
</dbReference>
<keyword evidence="2" id="KW-1185">Reference proteome</keyword>
<comment type="caution">
    <text evidence="1">The sequence shown here is derived from an EMBL/GenBank/DDBJ whole genome shotgun (WGS) entry which is preliminary data.</text>
</comment>
<dbReference type="SUPFAM" id="SSF51161">
    <property type="entry name" value="Trimeric LpxA-like enzymes"/>
    <property type="match status" value="1"/>
</dbReference>
<evidence type="ECO:0000313" key="1">
    <source>
        <dbReference type="EMBL" id="MFC4296863.1"/>
    </source>
</evidence>
<name>A0ABV8RUJ6_9BURK</name>